<reference evidence="1 2" key="1">
    <citation type="submission" date="2019-08" db="EMBL/GenBank/DDBJ databases">
        <authorList>
            <person name="Peeters C."/>
        </authorList>
    </citation>
    <scope>NUCLEOTIDE SEQUENCE [LARGE SCALE GENOMIC DNA]</scope>
    <source>
        <strain evidence="1 2">LMG 31112</strain>
    </source>
</reference>
<name>A0A5E4T971_9BURK</name>
<dbReference type="AlphaFoldDB" id="A0A5E4T971"/>
<protein>
    <submittedName>
        <fullName evidence="1">Uncharacterized protein</fullName>
    </submittedName>
</protein>
<sequence length="53" mass="6126">MTQDSPYNVHAPVFLRERWEGVKQGNFRLLIHASFKPFFAALRYAFGMAGRPV</sequence>
<keyword evidence="2" id="KW-1185">Reference proteome</keyword>
<evidence type="ECO:0000313" key="1">
    <source>
        <dbReference type="EMBL" id="VVD83058.1"/>
    </source>
</evidence>
<gene>
    <name evidence="1" type="ORF">PHO31112_01214</name>
</gene>
<evidence type="ECO:0000313" key="2">
    <source>
        <dbReference type="Proteomes" id="UP000343317"/>
    </source>
</evidence>
<accession>A0A5E4T971</accession>
<proteinExistence type="predicted"/>
<dbReference type="Proteomes" id="UP000343317">
    <property type="component" value="Unassembled WGS sequence"/>
</dbReference>
<dbReference type="EMBL" id="CABPSM010000002">
    <property type="protein sequence ID" value="VVD83058.1"/>
    <property type="molecule type" value="Genomic_DNA"/>
</dbReference>
<organism evidence="1 2">
    <name type="scientific">Pandoraea horticolens</name>
    <dbReference type="NCBI Taxonomy" id="2508298"/>
    <lineage>
        <taxon>Bacteria</taxon>
        <taxon>Pseudomonadati</taxon>
        <taxon>Pseudomonadota</taxon>
        <taxon>Betaproteobacteria</taxon>
        <taxon>Burkholderiales</taxon>
        <taxon>Burkholderiaceae</taxon>
        <taxon>Pandoraea</taxon>
    </lineage>
</organism>